<dbReference type="PANTHER" id="PTHR43831">
    <property type="entry name" value="ISOBUTYRYL-COA DEHYDROGENASE"/>
    <property type="match status" value="1"/>
</dbReference>
<sequence length="383" mass="39544">MTALPAPLTSLAAYLPDIAAAAARHDRAGSFPHDSLELLRLAGLPGLTVPTALGGGGAGLRLAAEAVTKLGAACPATALILAMQYIKHAALARSPAWPAALRERVQQEAVTEGALINALRVEPELGSPTRGGLPATVAHRAGDGWVITGHKRYSTGVPGLRWLEVHGRTDEAETRIGSFLVPAEAPGIEIIETWDHLGLRASGSHDVLFHEVWIPAEHAIGLAPPGAAAGPDATQLAWNTVLVTAVYTGVARAARDWTAGFLHRRAPGSLGAPLATLPRVQEAIGEIEGLIAANARIAEALALATDAGQPPSVAESGALKVVLAENAVRAVERCTLLAGNHAHDRANPLERHWRDVQCVRMHAPAADAANLAAGRVALAGGAA</sequence>
<gene>
    <name evidence="6" type="ORF">DOO78_20880</name>
</gene>
<name>A0A327M3M8_9PROT</name>
<dbReference type="AlphaFoldDB" id="A0A327M3M8"/>
<evidence type="ECO:0000259" key="5">
    <source>
        <dbReference type="Pfam" id="PF08028"/>
    </source>
</evidence>
<feature type="domain" description="Acyl-CoA oxidase/dehydrogenase middle" evidence="3">
    <location>
        <begin position="122"/>
        <end position="212"/>
    </location>
</feature>
<keyword evidence="1" id="KW-0285">Flavoprotein</keyword>
<dbReference type="Pfam" id="PF08028">
    <property type="entry name" value="Acyl-CoA_dh_2"/>
    <property type="match status" value="1"/>
</dbReference>
<evidence type="ECO:0000259" key="3">
    <source>
        <dbReference type="Pfam" id="PF02770"/>
    </source>
</evidence>
<dbReference type="SUPFAM" id="SSF47203">
    <property type="entry name" value="Acyl-CoA dehydrogenase C-terminal domain-like"/>
    <property type="match status" value="1"/>
</dbReference>
<dbReference type="OrthoDB" id="2986495at2"/>
<dbReference type="InterPro" id="IPR013786">
    <property type="entry name" value="AcylCoA_DH/ox_N"/>
</dbReference>
<dbReference type="InterPro" id="IPR009100">
    <property type="entry name" value="AcylCoA_DH/oxidase_NM_dom_sf"/>
</dbReference>
<feature type="domain" description="Acyl-CoA dehydrogenase C-terminal" evidence="5">
    <location>
        <begin position="244"/>
        <end position="363"/>
    </location>
</feature>
<dbReference type="GO" id="GO:0050660">
    <property type="term" value="F:flavin adenine dinucleotide binding"/>
    <property type="evidence" value="ECO:0007669"/>
    <property type="project" value="InterPro"/>
</dbReference>
<comment type="caution">
    <text evidence="6">The sequence shown here is derived from an EMBL/GenBank/DDBJ whole genome shotgun (WGS) entry which is preliminary data.</text>
</comment>
<proteinExistence type="predicted"/>
<reference evidence="7" key="1">
    <citation type="submission" date="2018-06" db="EMBL/GenBank/DDBJ databases">
        <authorList>
            <person name="Khan S.A."/>
        </authorList>
    </citation>
    <scope>NUCLEOTIDE SEQUENCE [LARGE SCALE GENOMIC DNA]</scope>
    <source>
        <strain evidence="7">DB-1506</strain>
    </source>
</reference>
<evidence type="ECO:0000313" key="7">
    <source>
        <dbReference type="Proteomes" id="UP000249065"/>
    </source>
</evidence>
<evidence type="ECO:0000256" key="1">
    <source>
        <dbReference type="ARBA" id="ARBA00022630"/>
    </source>
</evidence>
<dbReference type="Gene3D" id="1.10.540.10">
    <property type="entry name" value="Acyl-CoA dehydrogenase/oxidase, N-terminal domain"/>
    <property type="match status" value="1"/>
</dbReference>
<dbReference type="PANTHER" id="PTHR43831:SF1">
    <property type="entry name" value="ISOBUTYRYL-COA DEHYDROGENASE, MITOCHONDRIAL"/>
    <property type="match status" value="1"/>
</dbReference>
<dbReference type="Gene3D" id="2.40.110.10">
    <property type="entry name" value="Butyryl-CoA Dehydrogenase, subunit A, domain 2"/>
    <property type="match status" value="1"/>
</dbReference>
<dbReference type="Pfam" id="PF02771">
    <property type="entry name" value="Acyl-CoA_dh_N"/>
    <property type="match status" value="1"/>
</dbReference>
<keyword evidence="7" id="KW-1185">Reference proteome</keyword>
<dbReference type="InterPro" id="IPR013107">
    <property type="entry name" value="Acyl-CoA_DH_C"/>
</dbReference>
<dbReference type="SUPFAM" id="SSF56645">
    <property type="entry name" value="Acyl-CoA dehydrogenase NM domain-like"/>
    <property type="match status" value="1"/>
</dbReference>
<dbReference type="InterPro" id="IPR036250">
    <property type="entry name" value="AcylCo_DH-like_C"/>
</dbReference>
<dbReference type="InterPro" id="IPR046373">
    <property type="entry name" value="Acyl-CoA_Oxase/DH_mid-dom_sf"/>
</dbReference>
<dbReference type="Pfam" id="PF02770">
    <property type="entry name" value="Acyl-CoA_dh_M"/>
    <property type="match status" value="1"/>
</dbReference>
<evidence type="ECO:0000259" key="4">
    <source>
        <dbReference type="Pfam" id="PF02771"/>
    </source>
</evidence>
<organism evidence="6 7">
    <name type="scientific">Roseicella frigidaeris</name>
    <dbReference type="NCBI Taxonomy" id="2230885"/>
    <lineage>
        <taxon>Bacteria</taxon>
        <taxon>Pseudomonadati</taxon>
        <taxon>Pseudomonadota</taxon>
        <taxon>Alphaproteobacteria</taxon>
        <taxon>Acetobacterales</taxon>
        <taxon>Roseomonadaceae</taxon>
        <taxon>Roseicella</taxon>
    </lineage>
</organism>
<dbReference type="InterPro" id="IPR006091">
    <property type="entry name" value="Acyl-CoA_Oxase/DH_mid-dom"/>
</dbReference>
<dbReference type="PIRSF" id="PIRSF016578">
    <property type="entry name" value="HsaA"/>
    <property type="match status" value="1"/>
</dbReference>
<accession>A0A327M3M8</accession>
<dbReference type="InterPro" id="IPR052547">
    <property type="entry name" value="Mito_Isobutyryl-CoADH"/>
</dbReference>
<keyword evidence="2" id="KW-0560">Oxidoreductase</keyword>
<dbReference type="RefSeq" id="WP_111471816.1">
    <property type="nucleotide sequence ID" value="NZ_QLIX01000021.1"/>
</dbReference>
<protein>
    <submittedName>
        <fullName evidence="6">Acyl-CoA dehydrogenase</fullName>
    </submittedName>
</protein>
<dbReference type="InterPro" id="IPR037069">
    <property type="entry name" value="AcylCoA_DH/ox_N_sf"/>
</dbReference>
<dbReference type="GO" id="GO:0016627">
    <property type="term" value="F:oxidoreductase activity, acting on the CH-CH group of donors"/>
    <property type="evidence" value="ECO:0007669"/>
    <property type="project" value="InterPro"/>
</dbReference>
<feature type="domain" description="Acyl-CoA dehydrogenase/oxidase N-terminal" evidence="4">
    <location>
        <begin position="18"/>
        <end position="84"/>
    </location>
</feature>
<evidence type="ECO:0000256" key="2">
    <source>
        <dbReference type="ARBA" id="ARBA00023002"/>
    </source>
</evidence>
<dbReference type="Proteomes" id="UP000249065">
    <property type="component" value="Unassembled WGS sequence"/>
</dbReference>
<evidence type="ECO:0000313" key="6">
    <source>
        <dbReference type="EMBL" id="RAI57116.1"/>
    </source>
</evidence>
<dbReference type="EMBL" id="QLIX01000021">
    <property type="protein sequence ID" value="RAI57116.1"/>
    <property type="molecule type" value="Genomic_DNA"/>
</dbReference>
<dbReference type="Gene3D" id="1.20.140.10">
    <property type="entry name" value="Butyryl-CoA Dehydrogenase, subunit A, domain 3"/>
    <property type="match status" value="1"/>
</dbReference>
<dbReference type="CDD" id="cd00567">
    <property type="entry name" value="ACAD"/>
    <property type="match status" value="1"/>
</dbReference>